<dbReference type="EMBL" id="KU743383">
    <property type="protein sequence ID" value="AMQ45165.1"/>
    <property type="molecule type" value="Genomic_DNA"/>
</dbReference>
<gene>
    <name evidence="6" type="ORF">CWS33_24110</name>
    <name evidence="5" type="ORF">D9E49_25260</name>
    <name evidence="4" type="ORF">D9J61_21770</name>
    <name evidence="3" type="ORF">FGAF862_48980</name>
</gene>
<protein>
    <submittedName>
        <fullName evidence="5">Uncharacterized protein</fullName>
    </submittedName>
</protein>
<reference evidence="8 9" key="3">
    <citation type="submission" date="2018-10" db="EMBL/GenBank/DDBJ databases">
        <authorList>
            <consortium name="NARMS: The National Antimicrobial Resistance Monitoring System"/>
        </authorList>
    </citation>
    <scope>NUCLEOTIDE SEQUENCE [LARGE SCALE GENOMIC DNA]</scope>
    <source>
        <strain evidence="5 8">CVM N17EC0276</strain>
        <strain evidence="4 9">CVM N17EC1330</strain>
    </source>
</reference>
<dbReference type="EMBL" id="ROAL01000040">
    <property type="protein sequence ID" value="MIB63658.1"/>
    <property type="molecule type" value="Genomic_DNA"/>
</dbReference>
<reference evidence="3" key="4">
    <citation type="submission" date="2023-10" db="EMBL/GenBank/DDBJ databases">
        <authorList>
            <person name="Leclercq S."/>
        </authorList>
    </citation>
    <scope>NUCLEOTIDE SEQUENCE</scope>
    <source>
        <strain evidence="3">F862</strain>
        <plasmid evidence="3">pF862-3</plasmid>
    </source>
</reference>
<reference evidence="6 7" key="2">
    <citation type="submission" date="2017-12" db="EMBL/GenBank/DDBJ databases">
        <title>Rapid rising of carbapenem-resistant Enterobacteriaceae(CRE) and emergence of colistin resistance genemcr-1 in CRE in the hospital of Henan, China.</title>
        <authorList>
            <person name="Sun Q."/>
            <person name="Zhang R."/>
            <person name="Li Y."/>
            <person name="Shen Y."/>
            <person name="Zhang Y."/>
            <person name="Yang J."/>
            <person name="Shu L."/>
            <person name="Zhou H."/>
            <person name="Wang Y."/>
            <person name="Wang B."/>
            <person name="Shen Z."/>
        </authorList>
    </citation>
    <scope>NUCLEOTIDE SEQUENCE [LARGE SCALE GENOMIC DNA]</scope>
    <source>
        <strain evidence="6 7">3512</strain>
    </source>
</reference>
<geneLocation type="plasmid" evidence="3 10">
    <name>pF862-3</name>
</geneLocation>
<name>A0A135XCW7_ECOLX</name>
<dbReference type="AlphaFoldDB" id="A0A135XCW7"/>
<dbReference type="Proteomes" id="UP000233549">
    <property type="component" value="Unassembled WGS sequence"/>
</dbReference>
<reference evidence="2" key="1">
    <citation type="submission" date="2016-02" db="EMBL/GenBank/DDBJ databases">
        <title>Plasmid with colistin resistance gene mcr-1 in ESBL-producing Escherichia coli strains isolated from pig slurry in Estonia.</title>
        <authorList>
            <person name="Brauer A."/>
            <person name="Telling K."/>
            <person name="Laht M."/>
            <person name="Kalmus P."/>
            <person name="Lutsar I."/>
            <person name="Remm M."/>
            <person name="Kisand V."/>
            <person name="Tenson T."/>
        </authorList>
    </citation>
    <scope>NUCLEOTIDE SEQUENCE</scope>
    <source>
        <strain evidence="2">ENV-187</strain>
        <plasmid evidence="2">pESTMCR</plasmid>
    </source>
</reference>
<evidence type="ECO:0000313" key="10">
    <source>
        <dbReference type="Proteomes" id="UP001296028"/>
    </source>
</evidence>
<evidence type="ECO:0000256" key="1">
    <source>
        <dbReference type="SAM" id="Phobius"/>
    </source>
</evidence>
<feature type="transmembrane region" description="Helical" evidence="1">
    <location>
        <begin position="34"/>
        <end position="54"/>
    </location>
</feature>
<evidence type="ECO:0000313" key="8">
    <source>
        <dbReference type="Proteomes" id="UP000271175"/>
    </source>
</evidence>
<keyword evidence="1" id="KW-1133">Transmembrane helix</keyword>
<dbReference type="Proteomes" id="UP001296028">
    <property type="component" value="Plasmid pF862-3"/>
</dbReference>
<geneLocation type="plasmid" evidence="2">
    <name>pESTMCR</name>
</geneLocation>
<evidence type="ECO:0000313" key="3">
    <source>
        <dbReference type="EMBL" id="CAK1260172.1"/>
    </source>
</evidence>
<dbReference type="RefSeq" id="WP_000699975.1">
    <property type="nucleotide sequence ID" value="NZ_OY757100.1"/>
</dbReference>
<dbReference type="EMBL" id="PITP01000037">
    <property type="protein sequence ID" value="PKD86301.1"/>
    <property type="molecule type" value="Genomic_DNA"/>
</dbReference>
<dbReference type="Proteomes" id="UP000382540">
    <property type="component" value="Unassembled WGS sequence"/>
</dbReference>
<dbReference type="EMBL" id="AAAGZE010000078">
    <property type="protein sequence ID" value="EAC1534625.1"/>
    <property type="molecule type" value="Genomic_DNA"/>
</dbReference>
<organism evidence="5 8">
    <name type="scientific">Escherichia coli</name>
    <dbReference type="NCBI Taxonomy" id="562"/>
    <lineage>
        <taxon>Bacteria</taxon>
        <taxon>Pseudomonadati</taxon>
        <taxon>Pseudomonadota</taxon>
        <taxon>Gammaproteobacteria</taxon>
        <taxon>Enterobacterales</taxon>
        <taxon>Enterobacteriaceae</taxon>
        <taxon>Escherichia</taxon>
    </lineage>
</organism>
<sequence length="59" mass="6957">MKIMKRFFYVMSLNWILVFVDKHITSGWSRKRKLITQLVILITGITLFKVLGGISQSWL</sequence>
<evidence type="ECO:0000313" key="6">
    <source>
        <dbReference type="EMBL" id="PKD86301.1"/>
    </source>
</evidence>
<evidence type="ECO:0000313" key="9">
    <source>
        <dbReference type="Proteomes" id="UP000382540"/>
    </source>
</evidence>
<evidence type="ECO:0000313" key="2">
    <source>
        <dbReference type="EMBL" id="AMQ45165.1"/>
    </source>
</evidence>
<proteinExistence type="predicted"/>
<dbReference type="EMBL" id="OY757100">
    <property type="protein sequence ID" value="CAK1260172.1"/>
    <property type="molecule type" value="Genomic_DNA"/>
</dbReference>
<evidence type="ECO:0000313" key="7">
    <source>
        <dbReference type="Proteomes" id="UP000233549"/>
    </source>
</evidence>
<keyword evidence="1" id="KW-0812">Transmembrane</keyword>
<evidence type="ECO:0000313" key="4">
    <source>
        <dbReference type="EMBL" id="EAC1534625.1"/>
    </source>
</evidence>
<keyword evidence="1" id="KW-0472">Membrane</keyword>
<dbReference type="PATRIC" id="fig|562.7975.peg.12"/>
<accession>A0A135XCW7</accession>
<evidence type="ECO:0000313" key="5">
    <source>
        <dbReference type="EMBL" id="MIB63658.1"/>
    </source>
</evidence>
<keyword evidence="2" id="KW-0614">Plasmid</keyword>
<dbReference type="Proteomes" id="UP000271175">
    <property type="component" value="Unassembled WGS sequence"/>
</dbReference>